<organism evidence="3 4">
    <name type="scientific">Heligmosomoides polygyrus</name>
    <name type="common">Parasitic roundworm</name>
    <dbReference type="NCBI Taxonomy" id="6339"/>
    <lineage>
        <taxon>Eukaryota</taxon>
        <taxon>Metazoa</taxon>
        <taxon>Ecdysozoa</taxon>
        <taxon>Nematoda</taxon>
        <taxon>Chromadorea</taxon>
        <taxon>Rhabditida</taxon>
        <taxon>Rhabditina</taxon>
        <taxon>Rhabditomorpha</taxon>
        <taxon>Strongyloidea</taxon>
        <taxon>Heligmosomidae</taxon>
        <taxon>Heligmosomoides</taxon>
    </lineage>
</organism>
<feature type="compositionally biased region" description="Basic and acidic residues" evidence="1">
    <location>
        <begin position="52"/>
        <end position="64"/>
    </location>
</feature>
<name>A0A183FMV7_HELPZ</name>
<sequence length="126" mass="14749">MDKNALMFALDKSRRRGEFSSPRIKAPTDYDDVIESHLMTTRESSDKPQQAIKEHNNRIDREYVTPDAPSQPVSKRREHCKEELLSFYFSADGCLYYDIVPEDETVASEVFCRQLREMVSQIYHLV</sequence>
<proteinExistence type="predicted"/>
<reference evidence="4" key="2">
    <citation type="submission" date="2019-09" db="UniProtKB">
        <authorList>
            <consortium name="WormBaseParasite"/>
        </authorList>
    </citation>
    <scope>IDENTIFICATION</scope>
</reference>
<evidence type="ECO:0000256" key="1">
    <source>
        <dbReference type="SAM" id="MobiDB-lite"/>
    </source>
</evidence>
<accession>A0A183FMV7</accession>
<reference evidence="2 3" key="1">
    <citation type="submission" date="2018-11" db="EMBL/GenBank/DDBJ databases">
        <authorList>
            <consortium name="Pathogen Informatics"/>
        </authorList>
    </citation>
    <scope>NUCLEOTIDE SEQUENCE [LARGE SCALE GENOMIC DNA]</scope>
</reference>
<dbReference type="InterPro" id="IPR036397">
    <property type="entry name" value="RNaseH_sf"/>
</dbReference>
<dbReference type="Proteomes" id="UP000050761">
    <property type="component" value="Unassembled WGS sequence"/>
</dbReference>
<dbReference type="AlphaFoldDB" id="A0A183FMV7"/>
<evidence type="ECO:0000313" key="3">
    <source>
        <dbReference type="Proteomes" id="UP000050761"/>
    </source>
</evidence>
<gene>
    <name evidence="2" type="ORF">HPBE_LOCUS8763</name>
</gene>
<feature type="region of interest" description="Disordered" evidence="1">
    <location>
        <begin position="39"/>
        <end position="76"/>
    </location>
</feature>
<dbReference type="WBParaSite" id="HPBE_0000876201-mRNA-1">
    <property type="protein sequence ID" value="HPBE_0000876201-mRNA-1"/>
    <property type="gene ID" value="HPBE_0000876201"/>
</dbReference>
<accession>A0A3P8BMP0</accession>
<dbReference type="GO" id="GO:0003676">
    <property type="term" value="F:nucleic acid binding"/>
    <property type="evidence" value="ECO:0007669"/>
    <property type="project" value="InterPro"/>
</dbReference>
<dbReference type="Gene3D" id="3.30.420.10">
    <property type="entry name" value="Ribonuclease H-like superfamily/Ribonuclease H"/>
    <property type="match status" value="1"/>
</dbReference>
<dbReference type="Pfam" id="PF01359">
    <property type="entry name" value="Transposase_1"/>
    <property type="match status" value="1"/>
</dbReference>
<evidence type="ECO:0000313" key="4">
    <source>
        <dbReference type="WBParaSite" id="HPBE_0000876201-mRNA-1"/>
    </source>
</evidence>
<dbReference type="InterPro" id="IPR001888">
    <property type="entry name" value="Transposase_1"/>
</dbReference>
<keyword evidence="3" id="KW-1185">Reference proteome</keyword>
<protein>
    <submittedName>
        <fullName evidence="4">Ras-associating domain-containing protein</fullName>
    </submittedName>
</protein>
<evidence type="ECO:0000313" key="2">
    <source>
        <dbReference type="EMBL" id="VDO77698.1"/>
    </source>
</evidence>
<dbReference type="EMBL" id="UZAH01026245">
    <property type="protein sequence ID" value="VDO77698.1"/>
    <property type="molecule type" value="Genomic_DNA"/>
</dbReference>